<sequence>MASGRVLDEVLDEAAGTRILTCSYKQFSQLTLLLDVHLPAHTESSDALPILIWYHGGGLLQDDRRNVAPHLKASVARSDCIVVSVDYRLAPQIPVDEIVSDCIDALEFAYTNLSLILEQEDRFTRGDPSRIVIAGGSAGGYLALLTASSAPAHIQPSIKACLAIYPITDPFGPFFTSSHDLHVPYDTKQLAPFIDPHGQVMSGNDQAGLRGKMYFYMLEHANLATLLDVEGSAKRAGRSFRVQEEFKQRGLADTLPAIYMIHGDADRAVGVDQAHVVRDVLVARRRAQQARGLKADQFKYVEVPGADHLFDKDPKETMADMYTFMQHALAGIDVTPESADSKNATTTFTDTAVSQSTPIKATSYTSSVASSSDDDYSDLSDQDDRYSADRHWHQSMQELGTLANLILLPYLGKYFGRQFAFWSWAKWVTWRYPGVHVDVDKTTNRVTGAIVAGMSSLG</sequence>
<dbReference type="GO" id="GO:0005739">
    <property type="term" value="C:mitochondrion"/>
    <property type="evidence" value="ECO:0007669"/>
    <property type="project" value="GOC"/>
</dbReference>
<dbReference type="OMA" id="WEWILNS"/>
<keyword evidence="4" id="KW-1185">Reference proteome</keyword>
<reference evidence="3 4" key="1">
    <citation type="submission" date="2016-07" db="EMBL/GenBank/DDBJ databases">
        <title>Pervasive Adenine N6-methylation of Active Genes in Fungi.</title>
        <authorList>
            <consortium name="DOE Joint Genome Institute"/>
            <person name="Mondo S.J."/>
            <person name="Dannebaum R.O."/>
            <person name="Kuo R.C."/>
            <person name="Labutti K."/>
            <person name="Haridas S."/>
            <person name="Kuo A."/>
            <person name="Salamov A."/>
            <person name="Ahrendt S.R."/>
            <person name="Lipzen A."/>
            <person name="Sullivan W."/>
            <person name="Andreopoulos W.B."/>
            <person name="Clum A."/>
            <person name="Lindquist E."/>
            <person name="Daum C."/>
            <person name="Ramamoorthy G.K."/>
            <person name="Gryganskyi A."/>
            <person name="Culley D."/>
            <person name="Magnuson J.K."/>
            <person name="James T.Y."/>
            <person name="O'Malley M.A."/>
            <person name="Stajich J.E."/>
            <person name="Spatafora J.W."/>
            <person name="Visel A."/>
            <person name="Grigoriev I.V."/>
        </authorList>
    </citation>
    <scope>NUCLEOTIDE SEQUENCE [LARGE SCALE GENOMIC DNA]</scope>
    <source>
        <strain evidence="3 4">12-1054</strain>
    </source>
</reference>
<comment type="caution">
    <text evidence="3">The sequence shown here is derived from an EMBL/GenBank/DDBJ whole genome shotgun (WGS) entry which is preliminary data.</text>
</comment>
<dbReference type="InterPro" id="IPR050300">
    <property type="entry name" value="GDXG_lipolytic_enzyme"/>
</dbReference>
<dbReference type="STRING" id="56484.A0A1Y2FUF9"/>
<dbReference type="Pfam" id="PF19117">
    <property type="entry name" value="Mim2"/>
    <property type="match status" value="1"/>
</dbReference>
<gene>
    <name evidence="3" type="ORF">BCR37DRAFT_391115</name>
</gene>
<feature type="domain" description="Alpha/beta hydrolase fold-3" evidence="2">
    <location>
        <begin position="51"/>
        <end position="172"/>
    </location>
</feature>
<dbReference type="PANTHER" id="PTHR48081">
    <property type="entry name" value="AB HYDROLASE SUPERFAMILY PROTEIN C4A8.06C"/>
    <property type="match status" value="1"/>
</dbReference>
<evidence type="ECO:0000259" key="2">
    <source>
        <dbReference type="Pfam" id="PF07859"/>
    </source>
</evidence>
<accession>A0A1Y2FUF9</accession>
<dbReference type="GO" id="GO:0016787">
    <property type="term" value="F:hydrolase activity"/>
    <property type="evidence" value="ECO:0007669"/>
    <property type="project" value="UniProtKB-KW"/>
</dbReference>
<evidence type="ECO:0000313" key="3">
    <source>
        <dbReference type="EMBL" id="ORY86325.1"/>
    </source>
</evidence>
<dbReference type="InterPro" id="IPR013094">
    <property type="entry name" value="AB_hydrolase_3"/>
</dbReference>
<dbReference type="GeneID" id="63787561"/>
<dbReference type="Proteomes" id="UP000193685">
    <property type="component" value="Unassembled WGS sequence"/>
</dbReference>
<dbReference type="GO" id="GO:0070096">
    <property type="term" value="P:mitochondrial outer membrane translocase complex assembly"/>
    <property type="evidence" value="ECO:0007669"/>
    <property type="project" value="InterPro"/>
</dbReference>
<dbReference type="SUPFAM" id="SSF53474">
    <property type="entry name" value="alpha/beta-Hydrolases"/>
    <property type="match status" value="1"/>
</dbReference>
<dbReference type="AlphaFoldDB" id="A0A1Y2FUF9"/>
<dbReference type="EMBL" id="MCFI01000003">
    <property type="protein sequence ID" value="ORY86325.1"/>
    <property type="molecule type" value="Genomic_DNA"/>
</dbReference>
<keyword evidence="1 3" id="KW-0378">Hydrolase</keyword>
<protein>
    <submittedName>
        <fullName evidence="3">Alpha/Beta hydrolase protein</fullName>
    </submittedName>
</protein>
<dbReference type="OrthoDB" id="5555533at2759"/>
<dbReference type="GO" id="GO:0045040">
    <property type="term" value="P:protein insertion into mitochondrial outer membrane"/>
    <property type="evidence" value="ECO:0007669"/>
    <property type="project" value="InterPro"/>
</dbReference>
<dbReference type="RefSeq" id="XP_040727507.1">
    <property type="nucleotide sequence ID" value="XM_040870962.1"/>
</dbReference>
<dbReference type="Gene3D" id="3.40.50.1820">
    <property type="entry name" value="alpha/beta hydrolase"/>
    <property type="match status" value="1"/>
</dbReference>
<name>A0A1Y2FUF9_PROLT</name>
<dbReference type="PANTHER" id="PTHR48081:SF3">
    <property type="entry name" value="ALPHA_BETA HYDROLASE FOLD-3 DOMAIN-CONTAINING PROTEIN"/>
    <property type="match status" value="1"/>
</dbReference>
<evidence type="ECO:0000256" key="1">
    <source>
        <dbReference type="ARBA" id="ARBA00022801"/>
    </source>
</evidence>
<proteinExistence type="predicted"/>
<dbReference type="InterPro" id="IPR029058">
    <property type="entry name" value="AB_hydrolase_fold"/>
</dbReference>
<evidence type="ECO:0000313" key="4">
    <source>
        <dbReference type="Proteomes" id="UP000193685"/>
    </source>
</evidence>
<dbReference type="InterPro" id="IPR037652">
    <property type="entry name" value="Mim2"/>
</dbReference>
<organism evidence="3 4">
    <name type="scientific">Protomyces lactucae-debilis</name>
    <dbReference type="NCBI Taxonomy" id="2754530"/>
    <lineage>
        <taxon>Eukaryota</taxon>
        <taxon>Fungi</taxon>
        <taxon>Dikarya</taxon>
        <taxon>Ascomycota</taxon>
        <taxon>Taphrinomycotina</taxon>
        <taxon>Taphrinomycetes</taxon>
        <taxon>Taphrinales</taxon>
        <taxon>Protomycetaceae</taxon>
        <taxon>Protomyces</taxon>
    </lineage>
</organism>
<dbReference type="Pfam" id="PF07859">
    <property type="entry name" value="Abhydrolase_3"/>
    <property type="match status" value="1"/>
</dbReference>